<proteinExistence type="predicted"/>
<organism evidence="1 2">
    <name type="scientific">Didymodactylos carnosus</name>
    <dbReference type="NCBI Taxonomy" id="1234261"/>
    <lineage>
        <taxon>Eukaryota</taxon>
        <taxon>Metazoa</taxon>
        <taxon>Spiralia</taxon>
        <taxon>Gnathifera</taxon>
        <taxon>Rotifera</taxon>
        <taxon>Eurotatoria</taxon>
        <taxon>Bdelloidea</taxon>
        <taxon>Philodinida</taxon>
        <taxon>Philodinidae</taxon>
        <taxon>Didymodactylos</taxon>
    </lineage>
</organism>
<feature type="non-terminal residue" evidence="1">
    <location>
        <position position="10"/>
    </location>
</feature>
<accession>A0A8S2SBJ7</accession>
<sequence length="10" mass="1129">MLSSGLEKHQ</sequence>
<protein>
    <submittedName>
        <fullName evidence="1">Uncharacterized protein</fullName>
    </submittedName>
</protein>
<reference evidence="1" key="1">
    <citation type="submission" date="2021-02" db="EMBL/GenBank/DDBJ databases">
        <authorList>
            <person name="Nowell W R."/>
        </authorList>
    </citation>
    <scope>NUCLEOTIDE SEQUENCE</scope>
</reference>
<evidence type="ECO:0000313" key="1">
    <source>
        <dbReference type="EMBL" id="CAF4213832.1"/>
    </source>
</evidence>
<dbReference type="Proteomes" id="UP000681722">
    <property type="component" value="Unassembled WGS sequence"/>
</dbReference>
<dbReference type="EMBL" id="CAJOBC010062247">
    <property type="protein sequence ID" value="CAF4213832.1"/>
    <property type="molecule type" value="Genomic_DNA"/>
</dbReference>
<evidence type="ECO:0000313" key="2">
    <source>
        <dbReference type="Proteomes" id="UP000681722"/>
    </source>
</evidence>
<name>A0A8S2SBJ7_9BILA</name>
<gene>
    <name evidence="1" type="ORF">SRO942_LOCUS31343</name>
</gene>
<comment type="caution">
    <text evidence="1">The sequence shown here is derived from an EMBL/GenBank/DDBJ whole genome shotgun (WGS) entry which is preliminary data.</text>
</comment>